<evidence type="ECO:0000256" key="1">
    <source>
        <dbReference type="SAM" id="Phobius"/>
    </source>
</evidence>
<feature type="transmembrane region" description="Helical" evidence="1">
    <location>
        <begin position="277"/>
        <end position="296"/>
    </location>
</feature>
<accession>A0A5C8D7I8</accession>
<proteinExistence type="predicted"/>
<dbReference type="RefSeq" id="WP_147739365.1">
    <property type="nucleotide sequence ID" value="NZ_SAXU01000001.1"/>
</dbReference>
<feature type="transmembrane region" description="Helical" evidence="1">
    <location>
        <begin position="460"/>
        <end position="481"/>
    </location>
</feature>
<feature type="transmembrane region" description="Helical" evidence="1">
    <location>
        <begin position="194"/>
        <end position="215"/>
    </location>
</feature>
<comment type="caution">
    <text evidence="2">The sequence shown here is derived from an EMBL/GenBank/DDBJ whole genome shotgun (WGS) entry which is preliminary data.</text>
</comment>
<dbReference type="Proteomes" id="UP000324638">
    <property type="component" value="Unassembled WGS sequence"/>
</dbReference>
<dbReference type="Pfam" id="PF02667">
    <property type="entry name" value="SCFA_trans"/>
    <property type="match status" value="1"/>
</dbReference>
<feature type="transmembrane region" description="Helical" evidence="1">
    <location>
        <begin position="29"/>
        <end position="47"/>
    </location>
</feature>
<dbReference type="GO" id="GO:0005886">
    <property type="term" value="C:plasma membrane"/>
    <property type="evidence" value="ECO:0007669"/>
    <property type="project" value="TreeGrafter"/>
</dbReference>
<dbReference type="EMBL" id="SAXU01000001">
    <property type="protein sequence ID" value="TXJ21405.1"/>
    <property type="molecule type" value="Genomic_DNA"/>
</dbReference>
<keyword evidence="1" id="KW-0812">Transmembrane</keyword>
<dbReference type="InterPro" id="IPR006160">
    <property type="entry name" value="SCFA_transpt_AtoE"/>
</dbReference>
<feature type="transmembrane region" description="Helical" evidence="1">
    <location>
        <begin position="343"/>
        <end position="362"/>
    </location>
</feature>
<keyword evidence="1" id="KW-0472">Membrane</keyword>
<protein>
    <submittedName>
        <fullName evidence="2">Short-chain fatty acid transporter</fullName>
    </submittedName>
</protein>
<feature type="transmembrane region" description="Helical" evidence="1">
    <location>
        <begin position="302"/>
        <end position="322"/>
    </location>
</feature>
<dbReference type="PANTHER" id="PTHR41983:SF2">
    <property type="entry name" value="SHORT-CHAIN FATTY ACID TRANSPORTER-RELATED"/>
    <property type="match status" value="1"/>
</dbReference>
<feature type="transmembrane region" description="Helical" evidence="1">
    <location>
        <begin position="106"/>
        <end position="133"/>
    </location>
</feature>
<evidence type="ECO:0000313" key="2">
    <source>
        <dbReference type="EMBL" id="TXJ21405.1"/>
    </source>
</evidence>
<keyword evidence="1" id="KW-1133">Transmembrane helix</keyword>
<evidence type="ECO:0000313" key="3">
    <source>
        <dbReference type="Proteomes" id="UP000324638"/>
    </source>
</evidence>
<feature type="transmembrane region" description="Helical" evidence="1">
    <location>
        <begin position="145"/>
        <end position="174"/>
    </location>
</feature>
<dbReference type="PANTHER" id="PTHR41983">
    <property type="entry name" value="SHORT-CHAIN FATTY ACID TRANSPORTER-RELATED"/>
    <property type="match status" value="1"/>
</dbReference>
<feature type="transmembrane region" description="Helical" evidence="1">
    <location>
        <begin position="374"/>
        <end position="399"/>
    </location>
</feature>
<organism evidence="2 3">
    <name type="scientific">Brachyspira aalborgi</name>
    <dbReference type="NCBI Taxonomy" id="29522"/>
    <lineage>
        <taxon>Bacteria</taxon>
        <taxon>Pseudomonadati</taxon>
        <taxon>Spirochaetota</taxon>
        <taxon>Spirochaetia</taxon>
        <taxon>Brachyspirales</taxon>
        <taxon>Brachyspiraceae</taxon>
        <taxon>Brachyspira</taxon>
    </lineage>
</organism>
<sequence length="482" mass="52134">MSNVKKKRGFIESLANASTMVMQKFLPDAYIFAVILTIIVFIASLIATKQNFISIVGHWGKGVWSLLAFSMQMVLVLVTGHVLALSPPFKKLLDHLSNIPKTPAQGIALVSIISYTACILNWGFGLIIGAIYAKEIAKKVKAIDYRLLIASAYSGFVLWHAGFSGSVPLVIAGGDLSATGGSLTEAVPVSHTLFSSYNIFIVVGMWILLPIINVLMHPKNEEDVFVIDPKLIEDLKVDDVSKDDPNKLQPKSGLYFSAVSKEEFEKMTPAEKLENSCFVNYILAILGFSYIVYYFVNSAKQGKFDLNLNIVNLIFLMFGVLFHRTPRSLIDAFSEAAKGAAGIILQFPLYAGIMGMMTGASAEGVSLASVISNFFVNISTVKTFPLFTFLSAGIVNLFVPSGGGQWVVQGPIMMPAGLEIGVDPAKTAMCIAYGDSWTNMIQPFWALPALGLAKLGARDIMGYTLIVLIVSGLVIAAGVLFL</sequence>
<dbReference type="AlphaFoldDB" id="A0A5C8D7I8"/>
<reference evidence="2 3" key="1">
    <citation type="journal article" date="1992" name="Lakartidningen">
        <title>[Penicillin V and not amoxicillin is the first choice preparation in acute otitis].</title>
        <authorList>
            <person name="Kamme C."/>
            <person name="Lundgren K."/>
            <person name="Prellner K."/>
        </authorList>
    </citation>
    <scope>NUCLEOTIDE SEQUENCE [LARGE SCALE GENOMIC DNA]</scope>
    <source>
        <strain evidence="2 3">513A</strain>
    </source>
</reference>
<gene>
    <name evidence="2" type="ORF">EPJ79_09850</name>
</gene>
<feature type="transmembrane region" description="Helical" evidence="1">
    <location>
        <begin position="63"/>
        <end position="86"/>
    </location>
</feature>
<name>A0A5C8D7I8_9SPIR</name>